<accession>A0AAD4PMT7</accession>
<feature type="compositionally biased region" description="Basic residues" evidence="1">
    <location>
        <begin position="21"/>
        <end position="32"/>
    </location>
</feature>
<gene>
    <name evidence="3" type="ORF">KR093_008484</name>
</gene>
<feature type="domain" description="DUF4729" evidence="2">
    <location>
        <begin position="97"/>
        <end position="282"/>
    </location>
</feature>
<dbReference type="AlphaFoldDB" id="A0AAD4PMT7"/>
<comment type="caution">
    <text evidence="3">The sequence shown here is derived from an EMBL/GenBank/DDBJ whole genome shotgun (WGS) entry which is preliminary data.</text>
</comment>
<evidence type="ECO:0000259" key="2">
    <source>
        <dbReference type="Pfam" id="PF15866"/>
    </source>
</evidence>
<dbReference type="EMBL" id="JAJJHW010001127">
    <property type="protein sequence ID" value="KAH8378015.1"/>
    <property type="molecule type" value="Genomic_DNA"/>
</dbReference>
<sequence length="303" mass="34826">MDPPCTSNASASDDAQSSRENRRRRRQEKRQKRQQDTKMSLFVKPFSNYRLPVSVASTDLNLLQLSRHDSIADRARHPPLYVVPDQKSLWARLRMISCPISGCSCTLDPNGWLAHYLNVHMPRTGIAFKDIPFPAEKQTLRAICHVDNLEYDVHKLLAVYGYQRVGLNPLNCPRNTLLPREYRKFSQHGVLMLFACRTRHSLLWERKQMTDVIAIWVSTPLQGVSISLRCVAQPAQSTRYYSKRIYARTLPTSATKELPCREFIKTDSNVVVICYQDLWPLMSLSAGQQTLQVELHVMGEQKV</sequence>
<evidence type="ECO:0000313" key="4">
    <source>
        <dbReference type="Proteomes" id="UP001200034"/>
    </source>
</evidence>
<feature type="region of interest" description="Disordered" evidence="1">
    <location>
        <begin position="1"/>
        <end position="39"/>
    </location>
</feature>
<dbReference type="InterPro" id="IPR031732">
    <property type="entry name" value="DUF4729"/>
</dbReference>
<dbReference type="Proteomes" id="UP001200034">
    <property type="component" value="Unassembled WGS sequence"/>
</dbReference>
<dbReference type="Pfam" id="PF15866">
    <property type="entry name" value="DUF4729"/>
    <property type="match status" value="1"/>
</dbReference>
<protein>
    <recommendedName>
        <fullName evidence="2">DUF4729 domain-containing protein</fullName>
    </recommendedName>
</protein>
<evidence type="ECO:0000256" key="1">
    <source>
        <dbReference type="SAM" id="MobiDB-lite"/>
    </source>
</evidence>
<proteinExistence type="predicted"/>
<organism evidence="3 4">
    <name type="scientific">Drosophila rubida</name>
    <dbReference type="NCBI Taxonomy" id="30044"/>
    <lineage>
        <taxon>Eukaryota</taxon>
        <taxon>Metazoa</taxon>
        <taxon>Ecdysozoa</taxon>
        <taxon>Arthropoda</taxon>
        <taxon>Hexapoda</taxon>
        <taxon>Insecta</taxon>
        <taxon>Pterygota</taxon>
        <taxon>Neoptera</taxon>
        <taxon>Endopterygota</taxon>
        <taxon>Diptera</taxon>
        <taxon>Brachycera</taxon>
        <taxon>Muscomorpha</taxon>
        <taxon>Ephydroidea</taxon>
        <taxon>Drosophilidae</taxon>
        <taxon>Drosophila</taxon>
    </lineage>
</organism>
<keyword evidence="4" id="KW-1185">Reference proteome</keyword>
<name>A0AAD4PMT7_9MUSC</name>
<evidence type="ECO:0000313" key="3">
    <source>
        <dbReference type="EMBL" id="KAH8378015.1"/>
    </source>
</evidence>
<reference evidence="3" key="1">
    <citation type="journal article" date="2021" name="Mol. Ecol. Resour.">
        <title>Phylogenomic analyses of the genus Drosophila reveals genomic signals of climate adaptation.</title>
        <authorList>
            <person name="Li F."/>
            <person name="Rane R.V."/>
            <person name="Luria V."/>
            <person name="Xiong Z."/>
            <person name="Chen J."/>
            <person name="Li Z."/>
            <person name="Catullo R.A."/>
            <person name="Griffin P.C."/>
            <person name="Schiffer M."/>
            <person name="Pearce S."/>
            <person name="Lee S.F."/>
            <person name="McElroy K."/>
            <person name="Stocker A."/>
            <person name="Shirriffs J."/>
            <person name="Cockerell F."/>
            <person name="Coppin C."/>
            <person name="Sgro C.M."/>
            <person name="Karger A."/>
            <person name="Cain J.W."/>
            <person name="Weber J.A."/>
            <person name="Santpere G."/>
            <person name="Kirschner M.W."/>
            <person name="Hoffmann A.A."/>
            <person name="Oakeshott J.G."/>
            <person name="Zhang G."/>
        </authorList>
    </citation>
    <scope>NUCLEOTIDE SEQUENCE</scope>
    <source>
        <strain evidence="3">BGI-SZ-2011g</strain>
    </source>
</reference>